<dbReference type="RefSeq" id="WP_138078954.1">
    <property type="nucleotide sequence ID" value="NZ_CP040004.1"/>
</dbReference>
<sequence length="193" mass="21211">MASTKNQTKSQAKKSQVELLVPVLIGVIAVLMLIVGCLVWKLNCQSPHKPYTVTEKIGSGFVSLGSLGFRFEGNKAIARHDASVKEIREFLKKENERSGCKDNNGAVSVIAYSQDEKQLLLGSGCGNTLARMFAVKKDDGWKAISPTNQFNLFEVPSCKMTDENNISKEIAPVCQNESHAAENAPLTYSYRVR</sequence>
<evidence type="ECO:0000256" key="1">
    <source>
        <dbReference type="SAM" id="Phobius"/>
    </source>
</evidence>
<organism evidence="2 3">
    <name type="scientific">Candidatus Nanosynbacter featherlites</name>
    <dbReference type="NCBI Taxonomy" id="2572088"/>
    <lineage>
        <taxon>Bacteria</taxon>
        <taxon>Candidatus Saccharimonadota</taxon>
        <taxon>Candidatus Saccharimonadia</taxon>
        <taxon>Candidatus Nanosynbacterales</taxon>
        <taxon>Candidatus Nanosynbacteraceae</taxon>
        <taxon>Candidatus Nanosynbacter</taxon>
    </lineage>
</organism>
<gene>
    <name evidence="2" type="ORF">FBF37_01895</name>
</gene>
<dbReference type="OrthoDB" id="9783535at2"/>
<accession>A0A4P9A351</accession>
<name>A0A4P9A351_9BACT</name>
<reference evidence="2 3" key="1">
    <citation type="submission" date="2019-04" db="EMBL/GenBank/DDBJ databases">
        <title>Saccharibacteria TM7 genomes.</title>
        <authorList>
            <person name="Bor B."/>
            <person name="He X."/>
            <person name="Chen T."/>
            <person name="Dewhirst F.E."/>
        </authorList>
    </citation>
    <scope>NUCLEOTIDE SEQUENCE [LARGE SCALE GENOMIC DNA]</scope>
    <source>
        <strain evidence="2 3">BB001</strain>
    </source>
</reference>
<feature type="transmembrane region" description="Helical" evidence="1">
    <location>
        <begin position="20"/>
        <end position="42"/>
    </location>
</feature>
<dbReference type="Proteomes" id="UP000310639">
    <property type="component" value="Chromosome"/>
</dbReference>
<dbReference type="EMBL" id="CP040004">
    <property type="protein sequence ID" value="QCT42215.1"/>
    <property type="molecule type" value="Genomic_DNA"/>
</dbReference>
<dbReference type="AlphaFoldDB" id="A0A4P9A351"/>
<keyword evidence="1" id="KW-0812">Transmembrane</keyword>
<keyword evidence="3" id="KW-1185">Reference proteome</keyword>
<dbReference type="KEGG" id="nft:FBF37_01895"/>
<protein>
    <submittedName>
        <fullName evidence="2">Uncharacterized protein</fullName>
    </submittedName>
</protein>
<evidence type="ECO:0000313" key="2">
    <source>
        <dbReference type="EMBL" id="QCT42215.1"/>
    </source>
</evidence>
<proteinExistence type="predicted"/>
<keyword evidence="1" id="KW-1133">Transmembrane helix</keyword>
<evidence type="ECO:0000313" key="3">
    <source>
        <dbReference type="Proteomes" id="UP000310639"/>
    </source>
</evidence>
<keyword evidence="1" id="KW-0472">Membrane</keyword>